<dbReference type="RefSeq" id="WP_184568125.1">
    <property type="nucleotide sequence ID" value="NZ_BAAARS010000028.1"/>
</dbReference>
<dbReference type="EMBL" id="JACHGV010000027">
    <property type="protein sequence ID" value="MBB6081946.1"/>
    <property type="molecule type" value="Genomic_DNA"/>
</dbReference>
<reference evidence="1 2" key="1">
    <citation type="submission" date="2020-08" db="EMBL/GenBank/DDBJ databases">
        <title>Genomic Encyclopedia of Type Strains, Phase IV (KMG-IV): sequencing the most valuable type-strain genomes for metagenomic binning, comparative biology and taxonomic classification.</title>
        <authorList>
            <person name="Goeker M."/>
        </authorList>
    </citation>
    <scope>NUCLEOTIDE SEQUENCE [LARGE SCALE GENOMIC DNA]</scope>
    <source>
        <strain evidence="1 2">DSM 43350</strain>
    </source>
</reference>
<dbReference type="Proteomes" id="UP000591537">
    <property type="component" value="Unassembled WGS sequence"/>
</dbReference>
<organism evidence="1 2">
    <name type="scientific">Streptomyces paradoxus</name>
    <dbReference type="NCBI Taxonomy" id="66375"/>
    <lineage>
        <taxon>Bacteria</taxon>
        <taxon>Bacillati</taxon>
        <taxon>Actinomycetota</taxon>
        <taxon>Actinomycetes</taxon>
        <taxon>Kitasatosporales</taxon>
        <taxon>Streptomycetaceae</taxon>
        <taxon>Streptomyces</taxon>
    </lineage>
</organism>
<gene>
    <name evidence="1" type="ORF">HNR57_007909</name>
</gene>
<comment type="caution">
    <text evidence="1">The sequence shown here is derived from an EMBL/GenBank/DDBJ whole genome shotgun (WGS) entry which is preliminary data.</text>
</comment>
<protein>
    <submittedName>
        <fullName evidence="1">Uncharacterized protein</fullName>
    </submittedName>
</protein>
<keyword evidence="2" id="KW-1185">Reference proteome</keyword>
<dbReference type="AlphaFoldDB" id="A0A7W9TKS1"/>
<evidence type="ECO:0000313" key="2">
    <source>
        <dbReference type="Proteomes" id="UP000591537"/>
    </source>
</evidence>
<proteinExistence type="predicted"/>
<evidence type="ECO:0000313" key="1">
    <source>
        <dbReference type="EMBL" id="MBB6081946.1"/>
    </source>
</evidence>
<sequence>MTSRQNATGENFAAAEIDDGFASLLEASSLGAPHVQAETPPIPADVSGRPPHAVGSGLMQRLEQLGTATARYAWAAAVLGASHSTELVAAIAVLSKEEAAETAEKLLAARVLTESDEPGSGLEFIHPLIATTIYQTIPPALRIAMHFVASEVVYAAGLGATTAARHLLEVPGEGSREVVARLREAAREHLRAGAPEAARRVLCRALQELPPSEERAGLLHELATLPT</sequence>
<name>A0A7W9TKS1_9ACTN</name>
<accession>A0A7W9TKS1</accession>